<comment type="caution">
    <text evidence="6">The sequence shown here is derived from an EMBL/GenBank/DDBJ whole genome shotgun (WGS) entry which is preliminary data.</text>
</comment>
<feature type="transmembrane region" description="Helical" evidence="3">
    <location>
        <begin position="363"/>
        <end position="381"/>
    </location>
</feature>
<reference evidence="6 7" key="1">
    <citation type="submission" date="2024-06" db="EMBL/GenBank/DDBJ databases">
        <title>Genomic Encyclopedia of Type Strains, Phase IV (KMG-IV): sequencing the most valuable type-strain genomes for metagenomic binning, comparative biology and taxonomic classification.</title>
        <authorList>
            <person name="Goeker M."/>
        </authorList>
    </citation>
    <scope>NUCLEOTIDE SEQUENCE [LARGE SCALE GENOMIC DNA]</scope>
    <source>
        <strain evidence="6 7">DSM 23520</strain>
    </source>
</reference>
<evidence type="ECO:0000259" key="4">
    <source>
        <dbReference type="Pfam" id="PF01757"/>
    </source>
</evidence>
<feature type="transmembrane region" description="Helical" evidence="3">
    <location>
        <begin position="209"/>
        <end position="227"/>
    </location>
</feature>
<dbReference type="RefSeq" id="WP_354219655.1">
    <property type="nucleotide sequence ID" value="NZ_JBEPMX010000004.1"/>
</dbReference>
<feature type="transmembrane region" description="Helical" evidence="3">
    <location>
        <begin position="16"/>
        <end position="33"/>
    </location>
</feature>
<feature type="domain" description="SGNH" evidence="5">
    <location>
        <begin position="436"/>
        <end position="647"/>
    </location>
</feature>
<dbReference type="PANTHER" id="PTHR23028:SF53">
    <property type="entry name" value="ACYL_TRANSF_3 DOMAIN-CONTAINING PROTEIN"/>
    <property type="match status" value="1"/>
</dbReference>
<evidence type="ECO:0000313" key="6">
    <source>
        <dbReference type="EMBL" id="MET3683060.1"/>
    </source>
</evidence>
<keyword evidence="3" id="KW-1133">Transmembrane helix</keyword>
<feature type="transmembrane region" description="Helical" evidence="3">
    <location>
        <begin position="296"/>
        <end position="318"/>
    </location>
</feature>
<evidence type="ECO:0000256" key="1">
    <source>
        <dbReference type="ARBA" id="ARBA00004370"/>
    </source>
</evidence>
<proteinExistence type="inferred from homology"/>
<feature type="transmembrane region" description="Helical" evidence="3">
    <location>
        <begin position="177"/>
        <end position="197"/>
    </location>
</feature>
<evidence type="ECO:0000256" key="3">
    <source>
        <dbReference type="SAM" id="Phobius"/>
    </source>
</evidence>
<dbReference type="PANTHER" id="PTHR23028">
    <property type="entry name" value="ACETYLTRANSFERASE"/>
    <property type="match status" value="1"/>
</dbReference>
<feature type="transmembrane region" description="Helical" evidence="3">
    <location>
        <begin position="234"/>
        <end position="252"/>
    </location>
</feature>
<protein>
    <submittedName>
        <fullName evidence="6">Peptidoglycan/LPS O-acetylase OafA/YrhL</fullName>
    </submittedName>
</protein>
<feature type="transmembrane region" description="Helical" evidence="3">
    <location>
        <begin position="148"/>
        <end position="165"/>
    </location>
</feature>
<feature type="transmembrane region" description="Helical" evidence="3">
    <location>
        <begin position="78"/>
        <end position="97"/>
    </location>
</feature>
<dbReference type="InterPro" id="IPR050879">
    <property type="entry name" value="Acyltransferase_3"/>
</dbReference>
<dbReference type="Pfam" id="PF01757">
    <property type="entry name" value="Acyl_transf_3"/>
    <property type="match status" value="1"/>
</dbReference>
<keyword evidence="3" id="KW-0472">Membrane</keyword>
<evidence type="ECO:0000256" key="2">
    <source>
        <dbReference type="ARBA" id="ARBA00007400"/>
    </source>
</evidence>
<feature type="transmembrane region" description="Helical" evidence="3">
    <location>
        <begin position="324"/>
        <end position="342"/>
    </location>
</feature>
<comment type="similarity">
    <text evidence="2">Belongs to the acyltransferase 3 family.</text>
</comment>
<keyword evidence="7" id="KW-1185">Reference proteome</keyword>
<keyword evidence="3" id="KW-0812">Transmembrane</keyword>
<dbReference type="InterPro" id="IPR043968">
    <property type="entry name" value="SGNH"/>
</dbReference>
<name>A0ABV2KTZ6_9BACI</name>
<evidence type="ECO:0000313" key="7">
    <source>
        <dbReference type="Proteomes" id="UP001549167"/>
    </source>
</evidence>
<comment type="subcellular location">
    <subcellularLocation>
        <location evidence="1">Membrane</location>
    </subcellularLocation>
</comment>
<sequence>MQDLKSPEKKFRPEIEGVRAVAAMLVAIYHIWIGSVSGGVDVFFIVSGYLITTSLLSKIERSGRLQIGEYLLGLGRRLLPLALTVTFVTTVASFFLLPEVQWGQTVSQVFSSMFYYQNWQLAINSVDYLAQNNVASPFQHFWALSLQGQFYITWPIIILLAFFLATKLFKTPLRKTLLSVLITLFIASLSYSIYITAVNQPWAYFSSFARVWEFSIGGMLALLLPYLSFNKITSLMASWLGLATVCLTGIILPVSSVFPGYAALLPITGVILIIISAENASSYGAQKLLGSRPLMYFGSISYAFYLWHWPMLIFYYNYFDVSDVPFLHGLFIIVAAFILSVVTSNVLESPVRNLNVRTQKRRLATILVTFLIPAVIVGVAWNQYITEAQASNLENISVEGGPEPSADVFDTSLEDVQPSMIEVSSDLPVLYDDDSCYSSTTDPEVNICSMGETENPDYTVALVGGSHSGHWYPAVEEAAKELNLQIDLYLKDACRYSTEDFDGKLSESCMEWNDNVDEPLIESNPDLVITTATVAGDLSIPDGYIEKWEKLEGEMPILALRDHPRMPEDVPTCLEENGIEECTIDREEILRDGIPWEDEENLPDHVYFADFTEYLCDDNNCYPVVDRMITYRDKHHLTAVYARSLGGPLTEEINRILQQID</sequence>
<feature type="transmembrane region" description="Helical" evidence="3">
    <location>
        <begin position="258"/>
        <end position="275"/>
    </location>
</feature>
<feature type="domain" description="Acyltransferase 3" evidence="4">
    <location>
        <begin position="14"/>
        <end position="343"/>
    </location>
</feature>
<dbReference type="Pfam" id="PF19040">
    <property type="entry name" value="SGNH"/>
    <property type="match status" value="1"/>
</dbReference>
<gene>
    <name evidence="6" type="ORF">ABID56_001150</name>
</gene>
<organism evidence="6 7">
    <name type="scientific">Alkalibacillus flavidus</name>
    <dbReference type="NCBI Taxonomy" id="546021"/>
    <lineage>
        <taxon>Bacteria</taxon>
        <taxon>Bacillati</taxon>
        <taxon>Bacillota</taxon>
        <taxon>Bacilli</taxon>
        <taxon>Bacillales</taxon>
        <taxon>Bacillaceae</taxon>
        <taxon>Alkalibacillus</taxon>
    </lineage>
</organism>
<accession>A0ABV2KTZ6</accession>
<dbReference type="InterPro" id="IPR002656">
    <property type="entry name" value="Acyl_transf_3_dom"/>
</dbReference>
<evidence type="ECO:0000259" key="5">
    <source>
        <dbReference type="Pfam" id="PF19040"/>
    </source>
</evidence>
<dbReference type="Proteomes" id="UP001549167">
    <property type="component" value="Unassembled WGS sequence"/>
</dbReference>
<feature type="transmembrane region" description="Helical" evidence="3">
    <location>
        <begin position="39"/>
        <end position="57"/>
    </location>
</feature>
<dbReference type="EMBL" id="JBEPMX010000004">
    <property type="protein sequence ID" value="MET3683060.1"/>
    <property type="molecule type" value="Genomic_DNA"/>
</dbReference>